<accession>A0A139SQS1</accession>
<feature type="transmembrane region" description="Helical" evidence="1">
    <location>
        <begin position="46"/>
        <end position="68"/>
    </location>
</feature>
<keyword evidence="1" id="KW-0472">Membrane</keyword>
<evidence type="ECO:0000256" key="1">
    <source>
        <dbReference type="SAM" id="Phobius"/>
    </source>
</evidence>
<dbReference type="CDD" id="cd06259">
    <property type="entry name" value="YdcF-like"/>
    <property type="match status" value="1"/>
</dbReference>
<reference evidence="4" key="1">
    <citation type="submission" date="2016-02" db="EMBL/GenBank/DDBJ databases">
        <authorList>
            <person name="Sanders J.G."/>
            <person name="Lin J.Y."/>
            <person name="Wertz J.T."/>
            <person name="Russell J.A."/>
            <person name="Moreau C.S."/>
            <person name="Powell S."/>
        </authorList>
    </citation>
    <scope>NUCLEOTIDE SEQUENCE [LARGE SCALE GENOMIC DNA]</scope>
    <source>
        <strain evidence="4">CAG34</strain>
    </source>
</reference>
<sequence length="272" mass="29052">MQFLFLLKKVVTYFLLPLQLSLLLMLLGGALCSLTRRKGFGTLGKISLSAGILLLLVLSHKQVGIALLQPLETRYAAIPELAPGEPLPAALAECRAIVVFAGGVSNTPWLPATSRLSEVGLARLVEGVRLARLLPDALLILTGPAYEQDAPESETAAAALARAAESLGIAPERMRLITAARDTEGEVAALHALYGDMPLALVSSASHMPRIMGYAQKAGLHALACPAGYKIRPNAKFRWHEWTADISGLGNSTGGIYERLGTLWARLRGRTD</sequence>
<dbReference type="GO" id="GO:0000270">
    <property type="term" value="P:peptidoglycan metabolic process"/>
    <property type="evidence" value="ECO:0007669"/>
    <property type="project" value="TreeGrafter"/>
</dbReference>
<dbReference type="PANTHER" id="PTHR30336:SF4">
    <property type="entry name" value="ENVELOPE BIOGENESIS FACTOR ELYC"/>
    <property type="match status" value="1"/>
</dbReference>
<dbReference type="OrthoDB" id="9809813at2"/>
<dbReference type="EMBL" id="LSZQ01000028">
    <property type="protein sequence ID" value="KXU36820.1"/>
    <property type="molecule type" value="Genomic_DNA"/>
</dbReference>
<gene>
    <name evidence="3" type="ORF">AXK11_03220</name>
</gene>
<organism evidence="3 4">
    <name type="scientific">Cephaloticoccus primus</name>
    <dbReference type="NCBI Taxonomy" id="1548207"/>
    <lineage>
        <taxon>Bacteria</taxon>
        <taxon>Pseudomonadati</taxon>
        <taxon>Verrucomicrobiota</taxon>
        <taxon>Opitutia</taxon>
        <taxon>Opitutales</taxon>
        <taxon>Opitutaceae</taxon>
        <taxon>Cephaloticoccus</taxon>
    </lineage>
</organism>
<feature type="domain" description="DUF218" evidence="2">
    <location>
        <begin position="96"/>
        <end position="242"/>
    </location>
</feature>
<proteinExistence type="predicted"/>
<keyword evidence="4" id="KW-1185">Reference proteome</keyword>
<dbReference type="Proteomes" id="UP000070058">
    <property type="component" value="Unassembled WGS sequence"/>
</dbReference>
<keyword evidence="1" id="KW-1133">Transmembrane helix</keyword>
<dbReference type="GO" id="GO:0043164">
    <property type="term" value="P:Gram-negative-bacterium-type cell wall biogenesis"/>
    <property type="evidence" value="ECO:0007669"/>
    <property type="project" value="TreeGrafter"/>
</dbReference>
<evidence type="ECO:0000313" key="3">
    <source>
        <dbReference type="EMBL" id="KXU36820.1"/>
    </source>
</evidence>
<evidence type="ECO:0000313" key="4">
    <source>
        <dbReference type="Proteomes" id="UP000070058"/>
    </source>
</evidence>
<dbReference type="InterPro" id="IPR003848">
    <property type="entry name" value="DUF218"/>
</dbReference>
<feature type="transmembrane region" description="Helical" evidence="1">
    <location>
        <begin position="12"/>
        <end position="34"/>
    </location>
</feature>
<keyword evidence="1" id="KW-0812">Transmembrane</keyword>
<comment type="caution">
    <text evidence="3">The sequence shown here is derived from an EMBL/GenBank/DDBJ whole genome shotgun (WGS) entry which is preliminary data.</text>
</comment>
<dbReference type="InterPro" id="IPR051599">
    <property type="entry name" value="Cell_Envelope_Assoc"/>
</dbReference>
<protein>
    <recommendedName>
        <fullName evidence="2">DUF218 domain-containing protein</fullName>
    </recommendedName>
</protein>
<dbReference type="AlphaFoldDB" id="A0A139SQS1"/>
<dbReference type="RefSeq" id="WP_068629195.1">
    <property type="nucleotide sequence ID" value="NZ_LSZQ01000028.1"/>
</dbReference>
<name>A0A139SQS1_9BACT</name>
<dbReference type="GO" id="GO:0005886">
    <property type="term" value="C:plasma membrane"/>
    <property type="evidence" value="ECO:0007669"/>
    <property type="project" value="TreeGrafter"/>
</dbReference>
<evidence type="ECO:0000259" key="2">
    <source>
        <dbReference type="Pfam" id="PF02698"/>
    </source>
</evidence>
<dbReference type="PANTHER" id="PTHR30336">
    <property type="entry name" value="INNER MEMBRANE PROTEIN, PROBABLE PERMEASE"/>
    <property type="match status" value="1"/>
</dbReference>
<dbReference type="Pfam" id="PF02698">
    <property type="entry name" value="DUF218"/>
    <property type="match status" value="1"/>
</dbReference>